<dbReference type="GO" id="GO:0003676">
    <property type="term" value="F:nucleic acid binding"/>
    <property type="evidence" value="ECO:0007669"/>
    <property type="project" value="InterPro"/>
</dbReference>
<accession>A0A6A3E9V6</accession>
<feature type="domain" description="Chromo" evidence="2">
    <location>
        <begin position="542"/>
        <end position="596"/>
    </location>
</feature>
<dbReference type="GO" id="GO:0015074">
    <property type="term" value="P:DNA integration"/>
    <property type="evidence" value="ECO:0007669"/>
    <property type="project" value="InterPro"/>
</dbReference>
<proteinExistence type="predicted"/>
<feature type="region of interest" description="Disordered" evidence="1">
    <location>
        <begin position="79"/>
        <end position="100"/>
    </location>
</feature>
<dbReference type="SUPFAM" id="SSF54160">
    <property type="entry name" value="Chromo domain-like"/>
    <property type="match status" value="1"/>
</dbReference>
<dbReference type="SUPFAM" id="SSF53098">
    <property type="entry name" value="Ribonuclease H-like"/>
    <property type="match status" value="1"/>
</dbReference>
<feature type="compositionally biased region" description="Polar residues" evidence="1">
    <location>
        <begin position="85"/>
        <end position="97"/>
    </location>
</feature>
<dbReference type="InterPro" id="IPR001584">
    <property type="entry name" value="Integrase_cat-core"/>
</dbReference>
<dbReference type="EMBL" id="QXGF01001374">
    <property type="protein sequence ID" value="KAE8930484.1"/>
    <property type="molecule type" value="Genomic_DNA"/>
</dbReference>
<gene>
    <name evidence="4" type="ORF">PF009_g19433</name>
</gene>
<evidence type="ECO:0000256" key="1">
    <source>
        <dbReference type="SAM" id="MobiDB-lite"/>
    </source>
</evidence>
<feature type="domain" description="Integrase catalytic" evidence="3">
    <location>
        <begin position="216"/>
        <end position="376"/>
    </location>
</feature>
<dbReference type="Gene3D" id="2.40.50.40">
    <property type="match status" value="1"/>
</dbReference>
<dbReference type="Proteomes" id="UP000429523">
    <property type="component" value="Unassembled WGS sequence"/>
</dbReference>
<dbReference type="InterPro" id="IPR016197">
    <property type="entry name" value="Chromo-like_dom_sf"/>
</dbReference>
<dbReference type="InterPro" id="IPR050951">
    <property type="entry name" value="Retrovirus_Pol_polyprotein"/>
</dbReference>
<dbReference type="AlphaFoldDB" id="A0A6A3E9V6"/>
<evidence type="ECO:0000259" key="2">
    <source>
        <dbReference type="PROSITE" id="PS50013"/>
    </source>
</evidence>
<reference evidence="4 5" key="1">
    <citation type="submission" date="2018-08" db="EMBL/GenBank/DDBJ databases">
        <title>Genomic investigation of the strawberry pathogen Phytophthora fragariae indicates pathogenicity is determined by transcriptional variation in three key races.</title>
        <authorList>
            <person name="Adams T.M."/>
            <person name="Armitage A.D."/>
            <person name="Sobczyk M.K."/>
            <person name="Bates H.J."/>
            <person name="Dunwell J.M."/>
            <person name="Nellist C.F."/>
            <person name="Harrison R.J."/>
        </authorList>
    </citation>
    <scope>NUCLEOTIDE SEQUENCE [LARGE SCALE GENOMIC DNA]</scope>
    <source>
        <strain evidence="4 5">NOV-9</strain>
    </source>
</reference>
<name>A0A6A3E9V6_9STRA</name>
<dbReference type="PANTHER" id="PTHR37984:SF5">
    <property type="entry name" value="PROTEIN NYNRIN-LIKE"/>
    <property type="match status" value="1"/>
</dbReference>
<protein>
    <recommendedName>
        <fullName evidence="6">Integrase catalytic domain-containing protein</fullName>
    </recommendedName>
</protein>
<dbReference type="InterPro" id="IPR036397">
    <property type="entry name" value="RNaseH_sf"/>
</dbReference>
<evidence type="ECO:0008006" key="6">
    <source>
        <dbReference type="Google" id="ProtNLM"/>
    </source>
</evidence>
<evidence type="ECO:0000313" key="4">
    <source>
        <dbReference type="EMBL" id="KAE8930484.1"/>
    </source>
</evidence>
<dbReference type="CDD" id="cd00024">
    <property type="entry name" value="CD_CSD"/>
    <property type="match status" value="1"/>
</dbReference>
<organism evidence="4 5">
    <name type="scientific">Phytophthora fragariae</name>
    <dbReference type="NCBI Taxonomy" id="53985"/>
    <lineage>
        <taxon>Eukaryota</taxon>
        <taxon>Sar</taxon>
        <taxon>Stramenopiles</taxon>
        <taxon>Oomycota</taxon>
        <taxon>Peronosporomycetes</taxon>
        <taxon>Peronosporales</taxon>
        <taxon>Peronosporaceae</taxon>
        <taxon>Phytophthora</taxon>
    </lineage>
</organism>
<evidence type="ECO:0000259" key="3">
    <source>
        <dbReference type="PROSITE" id="PS50994"/>
    </source>
</evidence>
<dbReference type="PANTHER" id="PTHR37984">
    <property type="entry name" value="PROTEIN CBG26694"/>
    <property type="match status" value="1"/>
</dbReference>
<sequence length="611" mass="69680">MEYDDDNLAGDGAGDRADDAAAPAERLGAHENGDDTVEELAARTAAMQLECAASPPPGSLGLTIQIPNPFDTVGGRDEDVEMPTASPQAETRPTSQRVAAAPALPQPPRFAGRTMQDRRDFMQKYETYLAAVNALQTPYSGAFAMPVAACIESKTKRMIARYEFNTAPNLISEQQWVDYFMLAKVPSLVDYAAVDVAMKKLEMKTTWPEPESRMMKATYPFQILAMDHIPSLPKSYKGHTELLIWVDLFTGYVIAKASASRTAQTIAESYEECVFRRFGASEAIRHDREPGFMSDFFKAFNRILGQRQRATMAYRPQANGTAERMVQTMTRALKMYVADEDQRDWDEYAERLTFAVNTAHDRIRGDTPFFLVHGWDPRTTLEATMPLGSTRRRDRDPRRWRYRIQKYYQQARAEVNERLKMAIADRADRHNEGVESHTIAAGSRVWLYLDRVKEGYARKLAHMWHGPFRVKEMVSNFAARLETAGTDYRLLPVVHVSKLKPVRVSPDRPTMILTTGGGDRFDFDEALLPEDSWDQGLEEGEYEVERISDVRTGRRTRYGRVLREFQVYWRSYDDPTWVGEADLNCGALLHEFLQDRAKQSRFQVMQSHEEA</sequence>
<dbReference type="InterPro" id="IPR012337">
    <property type="entry name" value="RNaseH-like_sf"/>
</dbReference>
<dbReference type="PROSITE" id="PS50013">
    <property type="entry name" value="CHROMO_2"/>
    <property type="match status" value="1"/>
</dbReference>
<dbReference type="Gene3D" id="3.30.420.10">
    <property type="entry name" value="Ribonuclease H-like superfamily/Ribonuclease H"/>
    <property type="match status" value="1"/>
</dbReference>
<comment type="caution">
    <text evidence="4">The sequence shown here is derived from an EMBL/GenBank/DDBJ whole genome shotgun (WGS) entry which is preliminary data.</text>
</comment>
<evidence type="ECO:0000313" key="5">
    <source>
        <dbReference type="Proteomes" id="UP000429523"/>
    </source>
</evidence>
<feature type="region of interest" description="Disordered" evidence="1">
    <location>
        <begin position="1"/>
        <end position="35"/>
    </location>
</feature>
<dbReference type="PROSITE" id="PS50994">
    <property type="entry name" value="INTEGRASE"/>
    <property type="match status" value="1"/>
</dbReference>
<dbReference type="InterPro" id="IPR000953">
    <property type="entry name" value="Chromo/chromo_shadow_dom"/>
</dbReference>
<dbReference type="SMART" id="SM00298">
    <property type="entry name" value="CHROMO"/>
    <property type="match status" value="1"/>
</dbReference>